<protein>
    <submittedName>
        <fullName evidence="1">YfiR family protein</fullName>
    </submittedName>
</protein>
<comment type="caution">
    <text evidence="1">The sequence shown here is derived from an EMBL/GenBank/DDBJ whole genome shotgun (WGS) entry which is preliminary data.</text>
</comment>
<reference evidence="2" key="1">
    <citation type="journal article" date="2020" name="Microbiol. Resour. Announc.">
        <title>Draft Genome Sequences of Thiorhodococcus mannitoliphagus and Thiorhodococcus minor, Purple Sulfur Photosynthetic Bacteria in the Gammaproteobacterial Family Chromatiaceae.</title>
        <authorList>
            <person name="Aviles F.A."/>
            <person name="Meyer T.E."/>
            <person name="Kyndt J.A."/>
        </authorList>
    </citation>
    <scope>NUCLEOTIDE SEQUENCE [LARGE SCALE GENOMIC DNA]</scope>
    <source>
        <strain evidence="2">DSM 18266</strain>
    </source>
</reference>
<organism evidence="1 2">
    <name type="scientific">Thiorhodococcus mannitoliphagus</name>
    <dbReference type="NCBI Taxonomy" id="329406"/>
    <lineage>
        <taxon>Bacteria</taxon>
        <taxon>Pseudomonadati</taxon>
        <taxon>Pseudomonadota</taxon>
        <taxon>Gammaproteobacteria</taxon>
        <taxon>Chromatiales</taxon>
        <taxon>Chromatiaceae</taxon>
        <taxon>Thiorhodococcus</taxon>
    </lineage>
</organism>
<dbReference type="InterPro" id="IPR025293">
    <property type="entry name" value="YfiR/HmsC-like"/>
</dbReference>
<name>A0A6P1DVM9_9GAMM</name>
<dbReference type="Proteomes" id="UP000471640">
    <property type="component" value="Unassembled WGS sequence"/>
</dbReference>
<accession>A0A6P1DVM9</accession>
<dbReference type="EMBL" id="JAAIJR010000048">
    <property type="protein sequence ID" value="NEX21243.1"/>
    <property type="molecule type" value="Genomic_DNA"/>
</dbReference>
<gene>
    <name evidence="1" type="ORF">G3480_13115</name>
</gene>
<dbReference type="Pfam" id="PF13689">
    <property type="entry name" value="DUF4154"/>
    <property type="match status" value="1"/>
</dbReference>
<evidence type="ECO:0000313" key="2">
    <source>
        <dbReference type="Proteomes" id="UP000471640"/>
    </source>
</evidence>
<keyword evidence="2" id="KW-1185">Reference proteome</keyword>
<reference evidence="1 2" key="2">
    <citation type="submission" date="2020-02" db="EMBL/GenBank/DDBJ databases">
        <title>Genome sequences of Thiorhodococcus mannitoliphagus and Thiorhodococcus minor, purple sulfur photosynthetic bacteria in the gammaproteobacterial family, Chromatiaceae.</title>
        <authorList>
            <person name="Aviles F.A."/>
            <person name="Meyer T.E."/>
            <person name="Kyndt J.A."/>
        </authorList>
    </citation>
    <scope>NUCLEOTIDE SEQUENCE [LARGE SCALE GENOMIC DNA]</scope>
    <source>
        <strain evidence="1 2">DSM 18266</strain>
    </source>
</reference>
<dbReference type="RefSeq" id="WP_164654345.1">
    <property type="nucleotide sequence ID" value="NZ_JAAIJR010000048.1"/>
</dbReference>
<sequence length="357" mass="38173">MSHSINSVVRALALSLVISAPVLLALGLESALGDTQTLWREDEQRLQIGLKIFPACLGAVESLDTGVMSDGRLLVLVVYEGSKAAARKAAASFESLTEIGGHPIRVQVRSAAALDVYAGERPGGIFVASPGLASKRLRTWSERQQAVVFSPFAGAVEEGAVAGIYVADRVLPSVNLAQARRAGIRFKSFFLEVAHHYKPFTEADLRATFLVNFPLFIEWPSSAFDSPSAPLRYCVLGNSALSSSLEQALAGERIGGHPMQLAAAQDPAQWRRCHILYVDQRAAEPGPRVLAAVEGAPVLSVGDTETFVREGGVVSLVHRGERLHPLINQAAAARAGIRISSKLLRLATLVSESPLEK</sequence>
<evidence type="ECO:0000313" key="1">
    <source>
        <dbReference type="EMBL" id="NEX21243.1"/>
    </source>
</evidence>
<proteinExistence type="predicted"/>
<dbReference type="AlphaFoldDB" id="A0A6P1DVM9"/>